<gene>
    <name evidence="6 8" type="primary">mrnC</name>
    <name evidence="8" type="ORF">XM38_027450</name>
</gene>
<comment type="subunit">
    <text evidence="6">Homodimer.</text>
</comment>
<dbReference type="GO" id="GO:0004525">
    <property type="term" value="F:ribonuclease III activity"/>
    <property type="evidence" value="ECO:0007669"/>
    <property type="project" value="InterPro"/>
</dbReference>
<dbReference type="PANTHER" id="PTHR34276">
    <property type="entry name" value="MINI-RIBONUCLEASE 3"/>
    <property type="match status" value="1"/>
</dbReference>
<evidence type="ECO:0000256" key="3">
    <source>
        <dbReference type="ARBA" id="ARBA00022722"/>
    </source>
</evidence>
<protein>
    <recommendedName>
        <fullName evidence="6">Mini-ribonuclease 3</fullName>
        <shortName evidence="6">Mini-3</shortName>
        <shortName evidence="6">Mini-RNase 3</shortName>
        <ecNumber evidence="6">3.1.26.-</ecNumber>
    </recommendedName>
    <alternativeName>
        <fullName evidence="6">Mini-RNase III</fullName>
        <shortName evidence="6">Mini-III</shortName>
    </alternativeName>
</protein>
<name>A0A1Z3HNC0_9CYAN</name>
<evidence type="ECO:0000259" key="7">
    <source>
        <dbReference type="SMART" id="SM00535"/>
    </source>
</evidence>
<dbReference type="OrthoDB" id="46571at2"/>
<dbReference type="Proteomes" id="UP000191901">
    <property type="component" value="Chromosome"/>
</dbReference>
<comment type="similarity">
    <text evidence="6">Belongs to the MrnC RNase family.</text>
</comment>
<dbReference type="HAMAP" id="MF_01468">
    <property type="entry name" value="RNase_Mini_III"/>
    <property type="match status" value="1"/>
</dbReference>
<keyword evidence="3 6" id="KW-0540">Nuclease</keyword>
<keyword evidence="2 6" id="KW-0698">rRNA processing</keyword>
<dbReference type="AlphaFoldDB" id="A0A1Z3HNC0"/>
<comment type="subcellular location">
    <subcellularLocation>
        <location evidence="6">Cytoplasm</location>
    </subcellularLocation>
</comment>
<sequence>MVLESSRFWTLRAHLTAEAMAMTRAELPSQGLSPTALAYLGDAVYELFVREQFLFPPSRIKTYHRRVVAQVRAEQQARHLTALRSQLTAAEDDIVRRGRNAAPKRPGRSDPQAYQQATGFEALIGYLYLNDPQRLLELLNHLDFTAPTP</sequence>
<dbReference type="GO" id="GO:0006364">
    <property type="term" value="P:rRNA processing"/>
    <property type="evidence" value="ECO:0007669"/>
    <property type="project" value="UniProtKB-UniRule"/>
</dbReference>
<dbReference type="GO" id="GO:0005737">
    <property type="term" value="C:cytoplasm"/>
    <property type="evidence" value="ECO:0007669"/>
    <property type="project" value="UniProtKB-SubCell"/>
</dbReference>
<dbReference type="EMBL" id="CP021983">
    <property type="protein sequence ID" value="ASC71791.1"/>
    <property type="molecule type" value="Genomic_DNA"/>
</dbReference>
<comment type="cofactor">
    <cofactor evidence="6">
        <name>Mg(2+)</name>
        <dbReference type="ChEBI" id="CHEBI:18420"/>
    </cofactor>
</comment>
<evidence type="ECO:0000256" key="5">
    <source>
        <dbReference type="ARBA" id="ARBA00022801"/>
    </source>
</evidence>
<evidence type="ECO:0000256" key="1">
    <source>
        <dbReference type="ARBA" id="ARBA00022517"/>
    </source>
</evidence>
<dbReference type="Pfam" id="PF00636">
    <property type="entry name" value="Ribonuclease_3"/>
    <property type="match status" value="1"/>
</dbReference>
<comment type="function">
    <text evidence="6">Involved in correct processing of both the 5' and 3' ends of 23S rRNA precursor. Processes 30S rRNA precursor transcript even in absence of ribonuclease 3 (Rnc); Rnc processes 30S rRNA into smaller rRNA precursors.</text>
</comment>
<feature type="active site" evidence="6">
    <location>
        <position position="42"/>
    </location>
</feature>
<proteinExistence type="inferred from homology"/>
<dbReference type="RefSeq" id="WP_080812109.1">
    <property type="nucleotide sequence ID" value="NZ_CP021983.2"/>
</dbReference>
<dbReference type="InterPro" id="IPR008226">
    <property type="entry name" value="Mini3_fam"/>
</dbReference>
<reference evidence="8 9" key="1">
    <citation type="journal article" date="2016" name="Biochim. Biophys. Acta">
        <title>Characterization of red-shifted phycobilisomes isolated from the chlorophyll f-containing cyanobacterium Halomicronema hongdechloris.</title>
        <authorList>
            <person name="Li Y."/>
            <person name="Lin Y."/>
            <person name="Garvey C.J."/>
            <person name="Birch D."/>
            <person name="Corkery R.W."/>
            <person name="Loughlin P.C."/>
            <person name="Scheer H."/>
            <person name="Willows R.D."/>
            <person name="Chen M."/>
        </authorList>
    </citation>
    <scope>NUCLEOTIDE SEQUENCE [LARGE SCALE GENOMIC DNA]</scope>
    <source>
        <strain evidence="8 9">C2206</strain>
    </source>
</reference>
<evidence type="ECO:0000256" key="6">
    <source>
        <dbReference type="HAMAP-Rule" id="MF_01468"/>
    </source>
</evidence>
<dbReference type="KEGG" id="hhg:XM38_027450"/>
<organism evidence="8 9">
    <name type="scientific">Halomicronema hongdechloris C2206</name>
    <dbReference type="NCBI Taxonomy" id="1641165"/>
    <lineage>
        <taxon>Bacteria</taxon>
        <taxon>Bacillati</taxon>
        <taxon>Cyanobacteriota</taxon>
        <taxon>Cyanophyceae</taxon>
        <taxon>Nodosilineales</taxon>
        <taxon>Nodosilineaceae</taxon>
        <taxon>Halomicronema</taxon>
    </lineage>
</organism>
<keyword evidence="4 6" id="KW-0255">Endonuclease</keyword>
<keyword evidence="9" id="KW-1185">Reference proteome</keyword>
<evidence type="ECO:0000313" key="8">
    <source>
        <dbReference type="EMBL" id="ASC71791.1"/>
    </source>
</evidence>
<keyword evidence="6" id="KW-0694">RNA-binding</keyword>
<feature type="domain" description="RNase III" evidence="7">
    <location>
        <begin position="16"/>
        <end position="147"/>
    </location>
</feature>
<keyword evidence="1 6" id="KW-0690">Ribosome biogenesis</keyword>
<dbReference type="InterPro" id="IPR036389">
    <property type="entry name" value="RNase_III_sf"/>
</dbReference>
<dbReference type="InterPro" id="IPR000999">
    <property type="entry name" value="RNase_III_dom"/>
</dbReference>
<evidence type="ECO:0000256" key="4">
    <source>
        <dbReference type="ARBA" id="ARBA00022759"/>
    </source>
</evidence>
<dbReference type="STRING" id="1641165.XM38_20075"/>
<dbReference type="CDD" id="cd00593">
    <property type="entry name" value="RIBOc"/>
    <property type="match status" value="1"/>
</dbReference>
<accession>A0A1Z3HNC0</accession>
<keyword evidence="6" id="KW-0699">rRNA-binding</keyword>
<evidence type="ECO:0000313" key="9">
    <source>
        <dbReference type="Proteomes" id="UP000191901"/>
    </source>
</evidence>
<keyword evidence="6" id="KW-0963">Cytoplasm</keyword>
<evidence type="ECO:0000256" key="2">
    <source>
        <dbReference type="ARBA" id="ARBA00022552"/>
    </source>
</evidence>
<dbReference type="PANTHER" id="PTHR34276:SF1">
    <property type="entry name" value="MINI-RIBONUCLEASE 3"/>
    <property type="match status" value="1"/>
</dbReference>
<dbReference type="SMART" id="SM00535">
    <property type="entry name" value="RIBOc"/>
    <property type="match status" value="1"/>
</dbReference>
<dbReference type="EC" id="3.1.26.-" evidence="6"/>
<keyword evidence="6" id="KW-0460">Magnesium</keyword>
<dbReference type="Gene3D" id="1.10.1520.10">
    <property type="entry name" value="Ribonuclease III domain"/>
    <property type="match status" value="1"/>
</dbReference>
<dbReference type="GO" id="GO:0019843">
    <property type="term" value="F:rRNA binding"/>
    <property type="evidence" value="ECO:0007669"/>
    <property type="project" value="UniProtKB-UniRule"/>
</dbReference>
<dbReference type="SUPFAM" id="SSF69065">
    <property type="entry name" value="RNase III domain-like"/>
    <property type="match status" value="1"/>
</dbReference>
<keyword evidence="5 6" id="KW-0378">Hydrolase</keyword>